<dbReference type="GO" id="GO:0030246">
    <property type="term" value="F:carbohydrate binding"/>
    <property type="evidence" value="ECO:0007669"/>
    <property type="project" value="InterPro"/>
</dbReference>
<dbReference type="Pfam" id="PF13620">
    <property type="entry name" value="CarboxypepD_reg"/>
    <property type="match status" value="1"/>
</dbReference>
<dbReference type="Proteomes" id="UP000005710">
    <property type="component" value="Unassembled WGS sequence"/>
</dbReference>
<keyword evidence="3" id="KW-1185">Reference proteome</keyword>
<feature type="region of interest" description="Disordered" evidence="1">
    <location>
        <begin position="210"/>
        <end position="267"/>
    </location>
</feature>
<proteinExistence type="predicted"/>
<feature type="compositionally biased region" description="Gly residues" evidence="1">
    <location>
        <begin position="224"/>
        <end position="233"/>
    </location>
</feature>
<feature type="compositionally biased region" description="Gly residues" evidence="1">
    <location>
        <begin position="375"/>
        <end position="413"/>
    </location>
</feature>
<name>K6Q375_9FIRM</name>
<dbReference type="STRING" id="867903.ThesuDRAFT_01236"/>
<accession>K6Q375</accession>
<dbReference type="HOGENOM" id="CLU_549721_0_0_9"/>
<evidence type="ECO:0000256" key="1">
    <source>
        <dbReference type="SAM" id="MobiDB-lite"/>
    </source>
</evidence>
<feature type="region of interest" description="Disordered" evidence="1">
    <location>
        <begin position="357"/>
        <end position="421"/>
    </location>
</feature>
<dbReference type="AlphaFoldDB" id="K6Q375"/>
<dbReference type="EMBL" id="AENY02000002">
    <property type="protein sequence ID" value="EKP95484.1"/>
    <property type="molecule type" value="Genomic_DNA"/>
</dbReference>
<dbReference type="InterPro" id="IPR013784">
    <property type="entry name" value="Carb-bd-like_fold"/>
</dbReference>
<reference evidence="2" key="2">
    <citation type="submission" date="2012-10" db="EMBL/GenBank/DDBJ databases">
        <title>Improved high-quality draft of Thermaerobacter subterraneus C21, DSM 13965.</title>
        <authorList>
            <consortium name="DOE Joint Genome Institute"/>
            <person name="Eisen J."/>
            <person name="Huntemann M."/>
            <person name="Wei C.-L."/>
            <person name="Han J."/>
            <person name="Detter J.C."/>
            <person name="Han C."/>
            <person name="Tapia R."/>
            <person name="Chen A."/>
            <person name="Kyrpides N."/>
            <person name="Mavromatis K."/>
            <person name="Markowitz V."/>
            <person name="Szeto E."/>
            <person name="Ivanova N."/>
            <person name="Mikhailova N."/>
            <person name="Ovchinnikova G."/>
            <person name="Pagani I."/>
            <person name="Pati A."/>
            <person name="Goodwin L."/>
            <person name="Nordberg H.P."/>
            <person name="Cantor M.N."/>
            <person name="Hua S.X."/>
            <person name="Woyke T."/>
            <person name="Eisen J."/>
            <person name="Klenk H.-P."/>
        </authorList>
    </citation>
    <scope>NUCLEOTIDE SEQUENCE [LARGE SCALE GENOMIC DNA]</scope>
    <source>
        <strain evidence="2">DSM 13965</strain>
    </source>
</reference>
<feature type="compositionally biased region" description="Gly residues" evidence="1">
    <location>
        <begin position="241"/>
        <end position="260"/>
    </location>
</feature>
<sequence>MRQAEQASRWRRPVAWVASLALVVATGGGVLLGGGPAAKAAGPRLPGSEKVQEATQGVPAAGGSTSRDAPAASARLATATTGMLSGSLGVVTGTAAGTAGTIAATAGEAAGQLAGAPTGGTGGEAVEGTVDQAGQTAGGAAGTLAGDPLGSLVEGVAGTVEGAAGTLTGAILGTAGDLLSTGGGGDQDGNTGSGPSLKLQIGDQNVEVSLDGGLRISPDPTGGLLSGSDGGNGDQSDSDVSGGGPGGGSGDSGPSGGGGDEPVRVDLPTGTITGLVCDALSGLPIPGATVSVGEELGAALGIARTDLGGNFSLDIGRTSSGRLTITASAGGYAVATSGPVTLGPDGTATVKVCLERASTGPQNPPGDQPGEDGDGGSPPGGPGGGTPGPGTGPGTGGSGGGSTGSGPGGSGGTGDERASWGSLPFTGGNGLAFLLAGSLAAGAGLAVRRWALNGGARGVRAACGTMTEAGVAGPFPAGMAAGAPAPPEGGEPAPSC</sequence>
<dbReference type="RefSeq" id="WP_006903505.1">
    <property type="nucleotide sequence ID" value="NZ_JH976535.1"/>
</dbReference>
<dbReference type="Gene3D" id="2.60.40.1120">
    <property type="entry name" value="Carboxypeptidase-like, regulatory domain"/>
    <property type="match status" value="1"/>
</dbReference>
<reference evidence="2" key="1">
    <citation type="submission" date="2010-10" db="EMBL/GenBank/DDBJ databases">
        <authorList>
            <consortium name="US DOE Joint Genome Institute (JGI-PGF)"/>
            <person name="Lucas S."/>
            <person name="Copeland A."/>
            <person name="Lapidus A."/>
            <person name="Bruce D."/>
            <person name="Goodwin L."/>
            <person name="Pitluck S."/>
            <person name="Kyrpides N."/>
            <person name="Mavromatis K."/>
            <person name="Detter J.C."/>
            <person name="Han C."/>
            <person name="Land M."/>
            <person name="Hauser L."/>
            <person name="Markowitz V."/>
            <person name="Cheng J.-F."/>
            <person name="Hugenholtz P."/>
            <person name="Woyke T."/>
            <person name="Wu D."/>
            <person name="Pukall R."/>
            <person name="Wahrenburg C."/>
            <person name="Brambilla E."/>
            <person name="Klenk H.-P."/>
            <person name="Eisen J.A."/>
        </authorList>
    </citation>
    <scope>NUCLEOTIDE SEQUENCE [LARGE SCALE GENOMIC DNA]</scope>
    <source>
        <strain evidence="2">DSM 13965</strain>
    </source>
</reference>
<protein>
    <recommendedName>
        <fullName evidence="4">Carboxypeptidase regulatory-like domain-containing protein</fullName>
    </recommendedName>
</protein>
<evidence type="ECO:0000313" key="3">
    <source>
        <dbReference type="Proteomes" id="UP000005710"/>
    </source>
</evidence>
<feature type="region of interest" description="Disordered" evidence="1">
    <location>
        <begin position="37"/>
        <end position="71"/>
    </location>
</feature>
<gene>
    <name evidence="2" type="ORF">ThesuDRAFT_01236</name>
</gene>
<evidence type="ECO:0000313" key="2">
    <source>
        <dbReference type="EMBL" id="EKP95484.1"/>
    </source>
</evidence>
<comment type="caution">
    <text evidence="2">The sequence shown here is derived from an EMBL/GenBank/DDBJ whole genome shotgun (WGS) entry which is preliminary data.</text>
</comment>
<evidence type="ECO:0008006" key="4">
    <source>
        <dbReference type="Google" id="ProtNLM"/>
    </source>
</evidence>
<dbReference type="SUPFAM" id="SSF49452">
    <property type="entry name" value="Starch-binding domain-like"/>
    <property type="match status" value="1"/>
</dbReference>
<organism evidence="2 3">
    <name type="scientific">Thermaerobacter subterraneus DSM 13965</name>
    <dbReference type="NCBI Taxonomy" id="867903"/>
    <lineage>
        <taxon>Bacteria</taxon>
        <taxon>Bacillati</taxon>
        <taxon>Bacillota</taxon>
        <taxon>Clostridia</taxon>
        <taxon>Eubacteriales</taxon>
        <taxon>Clostridiales Family XVII. Incertae Sedis</taxon>
        <taxon>Thermaerobacter</taxon>
    </lineage>
</organism>
<dbReference type="OrthoDB" id="176752at2"/>